<keyword evidence="3" id="KW-1185">Reference proteome</keyword>
<name>A0A9P5PMB7_9AGAR</name>
<feature type="transmembrane region" description="Helical" evidence="1">
    <location>
        <begin position="259"/>
        <end position="279"/>
    </location>
</feature>
<evidence type="ECO:0000313" key="3">
    <source>
        <dbReference type="Proteomes" id="UP000772434"/>
    </source>
</evidence>
<proteinExistence type="predicted"/>
<dbReference type="AlphaFoldDB" id="A0A9P5PMB7"/>
<reference evidence="2" key="1">
    <citation type="submission" date="2020-11" db="EMBL/GenBank/DDBJ databases">
        <authorList>
            <consortium name="DOE Joint Genome Institute"/>
            <person name="Ahrendt S."/>
            <person name="Riley R."/>
            <person name="Andreopoulos W."/>
            <person name="Labutti K."/>
            <person name="Pangilinan J."/>
            <person name="Ruiz-Duenas F.J."/>
            <person name="Barrasa J.M."/>
            <person name="Sanchez-Garcia M."/>
            <person name="Camarero S."/>
            <person name="Miyauchi S."/>
            <person name="Serrano A."/>
            <person name="Linde D."/>
            <person name="Babiker R."/>
            <person name="Drula E."/>
            <person name="Ayuso-Fernandez I."/>
            <person name="Pacheco R."/>
            <person name="Padilla G."/>
            <person name="Ferreira P."/>
            <person name="Barriuso J."/>
            <person name="Kellner H."/>
            <person name="Castanera R."/>
            <person name="Alfaro M."/>
            <person name="Ramirez L."/>
            <person name="Pisabarro A.G."/>
            <person name="Kuo A."/>
            <person name="Tritt A."/>
            <person name="Lipzen A."/>
            <person name="He G."/>
            <person name="Yan M."/>
            <person name="Ng V."/>
            <person name="Cullen D."/>
            <person name="Martin F."/>
            <person name="Rosso M.-N."/>
            <person name="Henrissat B."/>
            <person name="Hibbett D."/>
            <person name="Martinez A.T."/>
            <person name="Grigoriev I.V."/>
        </authorList>
    </citation>
    <scope>NUCLEOTIDE SEQUENCE</scope>
    <source>
        <strain evidence="2">AH 40177</strain>
    </source>
</reference>
<dbReference type="EMBL" id="JADNRY010000086">
    <property type="protein sequence ID" value="KAF9066518.1"/>
    <property type="molecule type" value="Genomic_DNA"/>
</dbReference>
<evidence type="ECO:0000313" key="2">
    <source>
        <dbReference type="EMBL" id="KAF9066518.1"/>
    </source>
</evidence>
<dbReference type="Proteomes" id="UP000772434">
    <property type="component" value="Unassembled WGS sequence"/>
</dbReference>
<keyword evidence="1" id="KW-1133">Transmembrane helix</keyword>
<comment type="caution">
    <text evidence="2">The sequence shown here is derived from an EMBL/GenBank/DDBJ whole genome shotgun (WGS) entry which is preliminary data.</text>
</comment>
<sequence>MRRYVSDIWKEFISVSKDHGLISQELLVGAHAIQWKRKSGIRIRSDAVPLKREKRRKRKEERGRGTMSCVHLNRSTPAGNTRLRVRVDDKMCVHRNRPVREAHQARQSTISQISFGTRISLRHRATLPILRDNHPTMHDTLNAAATALSEITTSFSSGCAAMIHSSSFVADMMEKASFGPIGIRRMGWPSGDDAQSKVWMAKTDRSGSNQLFHTSHLTRAACTNGSTPLIDIDILIPHENPRHILTQEKAKGKDVVKYGWYYFYVLSVTVMCIVVFTGIDSNQPEPLWHAPNCSEHIGFSQVGFLFGTREDRAAWDSERVTRSGVVRVVVRGEDVSLELATASVTAAMEYYLRGSTCIMFKHDSVRGREIILVLAVFAIRVLGRESKLQEQQNDAVRFLP</sequence>
<keyword evidence="1" id="KW-0472">Membrane</keyword>
<organism evidence="2 3">
    <name type="scientific">Rhodocollybia butyracea</name>
    <dbReference type="NCBI Taxonomy" id="206335"/>
    <lineage>
        <taxon>Eukaryota</taxon>
        <taxon>Fungi</taxon>
        <taxon>Dikarya</taxon>
        <taxon>Basidiomycota</taxon>
        <taxon>Agaricomycotina</taxon>
        <taxon>Agaricomycetes</taxon>
        <taxon>Agaricomycetidae</taxon>
        <taxon>Agaricales</taxon>
        <taxon>Marasmiineae</taxon>
        <taxon>Omphalotaceae</taxon>
        <taxon>Rhodocollybia</taxon>
    </lineage>
</organism>
<protein>
    <submittedName>
        <fullName evidence="2">Uncharacterized protein</fullName>
    </submittedName>
</protein>
<gene>
    <name evidence="2" type="ORF">BDP27DRAFT_1365579</name>
</gene>
<keyword evidence="1" id="KW-0812">Transmembrane</keyword>
<accession>A0A9P5PMB7</accession>
<evidence type="ECO:0000256" key="1">
    <source>
        <dbReference type="SAM" id="Phobius"/>
    </source>
</evidence>